<reference evidence="1" key="1">
    <citation type="submission" date="2016-05" db="EMBL/GenBank/DDBJ databases">
        <authorList>
            <person name="Lavstsen T."/>
            <person name="Jespersen J.S."/>
        </authorList>
    </citation>
    <scope>NUCLEOTIDE SEQUENCE</scope>
    <source>
        <strain evidence="1">CDC69096</strain>
        <plasmid evidence="1">pNPD8_2</plasmid>
    </source>
</reference>
<proteinExistence type="predicted"/>
<gene>
    <name evidence="1" type="ORF">NPD8_3885</name>
</gene>
<geneLocation type="plasmid" evidence="1">
    <name>pNPD8_2</name>
</geneLocation>
<dbReference type="EMBL" id="CP015716">
    <property type="protein sequence ID" value="APU87140.1"/>
    <property type="molecule type" value="Genomic_DNA"/>
</dbReference>
<sequence length="61" mass="7038">MLLTIFMPREDAKLISTGDEIALALIENNSNEHPQIIKDLIITSIEELPKKKMMIMPIIRY</sequence>
<keyword evidence="1" id="KW-0614">Plasmid</keyword>
<evidence type="ECO:0000313" key="1">
    <source>
        <dbReference type="EMBL" id="APU87140.1"/>
    </source>
</evidence>
<dbReference type="AlphaFoldDB" id="A0A1L7JMZ0"/>
<accession>A0A1L7JMZ0</accession>
<protein>
    <submittedName>
        <fullName evidence="1">SAF domain family protein</fullName>
    </submittedName>
</protein>
<name>A0A1L7JMZ0_CLOBO</name>
<organism evidence="1">
    <name type="scientific">Clostridium botulinum</name>
    <dbReference type="NCBI Taxonomy" id="1491"/>
    <lineage>
        <taxon>Bacteria</taxon>
        <taxon>Bacillati</taxon>
        <taxon>Bacillota</taxon>
        <taxon>Clostridia</taxon>
        <taxon>Eubacteriales</taxon>
        <taxon>Clostridiaceae</taxon>
        <taxon>Clostridium</taxon>
    </lineage>
</organism>